<feature type="compositionally biased region" description="Basic and acidic residues" evidence="1">
    <location>
        <begin position="1"/>
        <end position="14"/>
    </location>
</feature>
<protein>
    <recommendedName>
        <fullName evidence="5">DUF3043 domain-containing protein</fullName>
    </recommendedName>
</protein>
<comment type="caution">
    <text evidence="3">The sequence shown here is derived from an EMBL/GenBank/DDBJ whole genome shotgun (WGS) entry which is preliminary data.</text>
</comment>
<keyword evidence="2" id="KW-1133">Transmembrane helix</keyword>
<dbReference type="EMBL" id="LQPZ01000028">
    <property type="protein sequence ID" value="ORX03426.1"/>
    <property type="molecule type" value="Genomic_DNA"/>
</dbReference>
<evidence type="ECO:0000313" key="3">
    <source>
        <dbReference type="EMBL" id="ORX03426.1"/>
    </source>
</evidence>
<dbReference type="InterPro" id="IPR021403">
    <property type="entry name" value="DUF3043"/>
</dbReference>
<proteinExistence type="predicted"/>
<name>A0A1X2EIV6_9MYCO</name>
<dbReference type="Pfam" id="PF11241">
    <property type="entry name" value="DUF3043"/>
    <property type="match status" value="1"/>
</dbReference>
<accession>A0A1X2EIV6</accession>
<feature type="transmembrane region" description="Helical" evidence="2">
    <location>
        <begin position="131"/>
        <end position="153"/>
    </location>
</feature>
<dbReference type="RefSeq" id="WP_234808041.1">
    <property type="nucleotide sequence ID" value="NZ_JACKSN010000074.1"/>
</dbReference>
<keyword evidence="2" id="KW-0812">Transmembrane</keyword>
<evidence type="ECO:0008006" key="5">
    <source>
        <dbReference type="Google" id="ProtNLM"/>
    </source>
</evidence>
<dbReference type="Proteomes" id="UP000193090">
    <property type="component" value="Unassembled WGS sequence"/>
</dbReference>
<gene>
    <name evidence="3" type="ORF">AWC30_11115</name>
</gene>
<dbReference type="AlphaFoldDB" id="A0A1X2EIV6"/>
<dbReference type="STRING" id="1798.AWC30_11115"/>
<reference evidence="3 4" key="1">
    <citation type="submission" date="2016-01" db="EMBL/GenBank/DDBJ databases">
        <title>The new phylogeny of the genus Mycobacterium.</title>
        <authorList>
            <person name="Tarcisio F."/>
            <person name="Conor M."/>
            <person name="Antonella G."/>
            <person name="Elisabetta G."/>
            <person name="Giulia F.S."/>
            <person name="Sara T."/>
            <person name="Anna F."/>
            <person name="Clotilde B."/>
            <person name="Roberto B."/>
            <person name="Veronica D.S."/>
            <person name="Fabio R."/>
            <person name="Monica P."/>
            <person name="Olivier J."/>
            <person name="Enrico T."/>
            <person name="Nicola S."/>
        </authorList>
    </citation>
    <scope>NUCLEOTIDE SEQUENCE [LARGE SCALE GENOMIC DNA]</scope>
    <source>
        <strain evidence="3 4">DSM 44153</strain>
    </source>
</reference>
<sequence>MRLLGRRKDDDRAADTAGGTDEAAETGDDAARPAGTTPPKGRPTPRRDATRRRGPVAPPPMTAAEARARRKELAGPKLSREERRAQRAERLERRTEYRERMLAGDDAYLLQRDRGPVRGYARDLVDARRNLLGLFIPSAMLLLFLTLSMPLAVQRYVSLGLLVLMAAMAVDAVLLGRYVSRRVDEKFPDNTEARWRLTMYAAGRASQLRRMRAPRPQVARGERIG</sequence>
<evidence type="ECO:0000256" key="2">
    <source>
        <dbReference type="SAM" id="Phobius"/>
    </source>
</evidence>
<organism evidence="3 4">
    <name type="scientific">Mycolicibacillus trivialis</name>
    <dbReference type="NCBI Taxonomy" id="1798"/>
    <lineage>
        <taxon>Bacteria</taxon>
        <taxon>Bacillati</taxon>
        <taxon>Actinomycetota</taxon>
        <taxon>Actinomycetes</taxon>
        <taxon>Mycobacteriales</taxon>
        <taxon>Mycobacteriaceae</taxon>
        <taxon>Mycolicibacillus</taxon>
    </lineage>
</organism>
<keyword evidence="2" id="KW-0472">Membrane</keyword>
<keyword evidence="4" id="KW-1185">Reference proteome</keyword>
<feature type="compositionally biased region" description="Basic and acidic residues" evidence="1">
    <location>
        <begin position="71"/>
        <end position="91"/>
    </location>
</feature>
<feature type="transmembrane region" description="Helical" evidence="2">
    <location>
        <begin position="159"/>
        <end position="179"/>
    </location>
</feature>
<evidence type="ECO:0000313" key="4">
    <source>
        <dbReference type="Proteomes" id="UP000193090"/>
    </source>
</evidence>
<feature type="region of interest" description="Disordered" evidence="1">
    <location>
        <begin position="1"/>
        <end position="91"/>
    </location>
</feature>
<evidence type="ECO:0000256" key="1">
    <source>
        <dbReference type="SAM" id="MobiDB-lite"/>
    </source>
</evidence>